<dbReference type="EMBL" id="CP159872">
    <property type="protein sequence ID" value="XCM83224.1"/>
    <property type="molecule type" value="Genomic_DNA"/>
</dbReference>
<evidence type="ECO:0000313" key="6">
    <source>
        <dbReference type="EMBL" id="XCM83224.1"/>
    </source>
</evidence>
<gene>
    <name evidence="6" type="ORF">ABWK59_32015</name>
</gene>
<accession>A0AAU8K3D1</accession>
<dbReference type="PANTHER" id="PTHR30055">
    <property type="entry name" value="HTH-TYPE TRANSCRIPTIONAL REGULATOR RUTR"/>
    <property type="match status" value="1"/>
</dbReference>
<keyword evidence="2 4" id="KW-0238">DNA-binding</keyword>
<evidence type="ECO:0000256" key="4">
    <source>
        <dbReference type="PROSITE-ProRule" id="PRU00335"/>
    </source>
</evidence>
<dbReference type="SUPFAM" id="SSF46689">
    <property type="entry name" value="Homeodomain-like"/>
    <property type="match status" value="1"/>
</dbReference>
<dbReference type="KEGG" id="kcm:ABWK59_32015"/>
<dbReference type="Pfam" id="PF16859">
    <property type="entry name" value="TetR_C_11"/>
    <property type="match status" value="1"/>
</dbReference>
<evidence type="ECO:0000256" key="2">
    <source>
        <dbReference type="ARBA" id="ARBA00023125"/>
    </source>
</evidence>
<sequence>MPENPPAARPGGRSARVRADMVAATLAELTEQGYDRLTVDAICTRAGVHKATAYRRWGGVDGLIADALASSADQPWPVPDTGDVDEDLRQLAHQVYAVFTDAELGATPIALINAALRSDAGAAALHAFFAARHGQAAVVAARGVERGQLPPGTDPVEVVRAATAPLYHRLFLTGEPLDARTADHAAAAALLAARAGLFEARPGTPVTG</sequence>
<dbReference type="SUPFAM" id="SSF48498">
    <property type="entry name" value="Tetracyclin repressor-like, C-terminal domain"/>
    <property type="match status" value="1"/>
</dbReference>
<reference evidence="6" key="1">
    <citation type="submission" date="2024-06" db="EMBL/GenBank/DDBJ databases">
        <title>The genome sequences of Kitasatospora sp. strain HUAS MG31.</title>
        <authorList>
            <person name="Mo P."/>
        </authorList>
    </citation>
    <scope>NUCLEOTIDE SEQUENCE</scope>
    <source>
        <strain evidence="6">HUAS MG31</strain>
    </source>
</reference>
<evidence type="ECO:0000256" key="3">
    <source>
        <dbReference type="ARBA" id="ARBA00023163"/>
    </source>
</evidence>
<organism evidence="6">
    <name type="scientific">Kitasatospora camelliae</name>
    <dbReference type="NCBI Taxonomy" id="3156397"/>
    <lineage>
        <taxon>Bacteria</taxon>
        <taxon>Bacillati</taxon>
        <taxon>Actinomycetota</taxon>
        <taxon>Actinomycetes</taxon>
        <taxon>Kitasatosporales</taxon>
        <taxon>Streptomycetaceae</taxon>
        <taxon>Kitasatospora</taxon>
    </lineage>
</organism>
<dbReference type="InterPro" id="IPR011075">
    <property type="entry name" value="TetR_C"/>
</dbReference>
<proteinExistence type="predicted"/>
<dbReference type="GO" id="GO:0000976">
    <property type="term" value="F:transcription cis-regulatory region binding"/>
    <property type="evidence" value="ECO:0007669"/>
    <property type="project" value="TreeGrafter"/>
</dbReference>
<dbReference type="PROSITE" id="PS50977">
    <property type="entry name" value="HTH_TETR_2"/>
    <property type="match status" value="1"/>
</dbReference>
<protein>
    <submittedName>
        <fullName evidence="6">TetR/AcrR family transcriptional regulator</fullName>
    </submittedName>
</protein>
<dbReference type="RefSeq" id="WP_354644159.1">
    <property type="nucleotide sequence ID" value="NZ_CP159872.1"/>
</dbReference>
<dbReference type="InterPro" id="IPR036271">
    <property type="entry name" value="Tet_transcr_reg_TetR-rel_C_sf"/>
</dbReference>
<dbReference type="InterPro" id="IPR050109">
    <property type="entry name" value="HTH-type_TetR-like_transc_reg"/>
</dbReference>
<dbReference type="InterPro" id="IPR009057">
    <property type="entry name" value="Homeodomain-like_sf"/>
</dbReference>
<dbReference type="GO" id="GO:0003700">
    <property type="term" value="F:DNA-binding transcription factor activity"/>
    <property type="evidence" value="ECO:0007669"/>
    <property type="project" value="TreeGrafter"/>
</dbReference>
<keyword evidence="3" id="KW-0804">Transcription</keyword>
<dbReference type="InterPro" id="IPR001647">
    <property type="entry name" value="HTH_TetR"/>
</dbReference>
<evidence type="ECO:0000259" key="5">
    <source>
        <dbReference type="PROSITE" id="PS50977"/>
    </source>
</evidence>
<name>A0AAU8K3D1_9ACTN</name>
<dbReference type="AlphaFoldDB" id="A0AAU8K3D1"/>
<feature type="domain" description="HTH tetR-type" evidence="5">
    <location>
        <begin position="15"/>
        <end position="75"/>
    </location>
</feature>
<evidence type="ECO:0000256" key="1">
    <source>
        <dbReference type="ARBA" id="ARBA00023015"/>
    </source>
</evidence>
<dbReference type="Gene3D" id="1.10.10.60">
    <property type="entry name" value="Homeodomain-like"/>
    <property type="match status" value="1"/>
</dbReference>
<dbReference type="Pfam" id="PF00440">
    <property type="entry name" value="TetR_N"/>
    <property type="match status" value="1"/>
</dbReference>
<keyword evidence="1" id="KW-0805">Transcription regulation</keyword>
<dbReference type="Gene3D" id="1.10.357.10">
    <property type="entry name" value="Tetracycline Repressor, domain 2"/>
    <property type="match status" value="1"/>
</dbReference>
<dbReference type="PANTHER" id="PTHR30055:SF148">
    <property type="entry name" value="TETR-FAMILY TRANSCRIPTIONAL REGULATOR"/>
    <property type="match status" value="1"/>
</dbReference>
<feature type="DNA-binding region" description="H-T-H motif" evidence="4">
    <location>
        <begin position="38"/>
        <end position="57"/>
    </location>
</feature>